<name>A0A146JXE4_9EUKA</name>
<sequence length="405" mass="47039">IRDLNDIQQSYQRINLLFYNNFTIQKIISECETSLSSQFECKFQLNEKYYALITQQLLFYINVMRFAFYSKYETNQDTTNNSKYKCIYNPLSLMQLCDRTENVSIIITDANSADSMSYISNRLQVTSDNYPLINGSCLPDFQYLTVLNTSITYLSSNQLLYSPISISNFRGVKKELLQVPLETFTGRRVSLFYQHLSSNLDNYNNNLNNSSQFVFVAKTGHIILSPVQSSKTKSNLFMKFQNYFENTQCNQQRISPKLNTALIKAGVLQIQLKIFSGYSCLLANIELTEPIYFNLNGHKMQFDQFEDSQIFRLISLDGTTIMQILDDTRTSTCKTTVDEINTFMIQFFKDNNINSQYFNQNMNYSNIMIDTKIQSKGFLTIPISKTIIHDNMTTTIWTVFFVVFL</sequence>
<protein>
    <submittedName>
        <fullName evidence="1">Uncharacterized protein</fullName>
    </submittedName>
</protein>
<organism evidence="1">
    <name type="scientific">Trepomonas sp. PC1</name>
    <dbReference type="NCBI Taxonomy" id="1076344"/>
    <lineage>
        <taxon>Eukaryota</taxon>
        <taxon>Metamonada</taxon>
        <taxon>Diplomonadida</taxon>
        <taxon>Hexamitidae</taxon>
        <taxon>Hexamitinae</taxon>
        <taxon>Trepomonas</taxon>
    </lineage>
</organism>
<dbReference type="EMBL" id="GDID01007246">
    <property type="protein sequence ID" value="JAP89360.1"/>
    <property type="molecule type" value="Transcribed_RNA"/>
</dbReference>
<evidence type="ECO:0000313" key="1">
    <source>
        <dbReference type="EMBL" id="JAP89360.1"/>
    </source>
</evidence>
<reference evidence="1" key="1">
    <citation type="submission" date="2015-07" db="EMBL/GenBank/DDBJ databases">
        <title>Adaptation to a free-living lifestyle via gene acquisitions in the diplomonad Trepomonas sp. PC1.</title>
        <authorList>
            <person name="Xu F."/>
            <person name="Jerlstrom-Hultqvist J."/>
            <person name="Kolisko M."/>
            <person name="Simpson A.G.B."/>
            <person name="Roger A.J."/>
            <person name="Svard S.G."/>
            <person name="Andersson J.O."/>
        </authorList>
    </citation>
    <scope>NUCLEOTIDE SEQUENCE</scope>
    <source>
        <strain evidence="1">PC1</strain>
    </source>
</reference>
<feature type="non-terminal residue" evidence="1">
    <location>
        <position position="405"/>
    </location>
</feature>
<feature type="non-terminal residue" evidence="1">
    <location>
        <position position="1"/>
    </location>
</feature>
<gene>
    <name evidence="1" type="ORF">TPC1_31145</name>
</gene>
<proteinExistence type="predicted"/>
<accession>A0A146JXE4</accession>
<dbReference type="AlphaFoldDB" id="A0A146JXE4"/>